<organism evidence="5 6">
    <name type="scientific">Limnoraphis robusta CS-951</name>
    <dbReference type="NCBI Taxonomy" id="1637645"/>
    <lineage>
        <taxon>Bacteria</taxon>
        <taxon>Bacillati</taxon>
        <taxon>Cyanobacteriota</taxon>
        <taxon>Cyanophyceae</taxon>
        <taxon>Oscillatoriophycideae</taxon>
        <taxon>Oscillatoriales</taxon>
        <taxon>Sirenicapillariaceae</taxon>
        <taxon>Limnoraphis</taxon>
    </lineage>
</organism>
<dbReference type="Pfam" id="PF01638">
    <property type="entry name" value="HxlR"/>
    <property type="match status" value="1"/>
</dbReference>
<dbReference type="InterPro" id="IPR011991">
    <property type="entry name" value="ArsR-like_HTH"/>
</dbReference>
<dbReference type="PROSITE" id="PS51118">
    <property type="entry name" value="HTH_HXLR"/>
    <property type="match status" value="1"/>
</dbReference>
<evidence type="ECO:0000256" key="2">
    <source>
        <dbReference type="ARBA" id="ARBA00023125"/>
    </source>
</evidence>
<dbReference type="EMBL" id="LATL02000023">
    <property type="protein sequence ID" value="KKD34517.1"/>
    <property type="molecule type" value="Genomic_DNA"/>
</dbReference>
<protein>
    <submittedName>
        <fullName evidence="5">HxlR family transcriptional regulator</fullName>
    </submittedName>
</protein>
<sequence>MKVKTDDSTPLLLNVPQCLEITSPIEFILDRVGRKWSLQILRELFQGSRRTYELVEALPGISTKTLTIRLRQLEQYGLVKRTVYPEIPPKVEYSLTEKGEELQPVIEALQQVGQQWLQQQSHVCPLELSG</sequence>
<dbReference type="GO" id="GO:0003677">
    <property type="term" value="F:DNA binding"/>
    <property type="evidence" value="ECO:0007669"/>
    <property type="project" value="UniProtKB-KW"/>
</dbReference>
<evidence type="ECO:0000313" key="5">
    <source>
        <dbReference type="EMBL" id="KKD34517.1"/>
    </source>
</evidence>
<dbReference type="Proteomes" id="UP000033607">
    <property type="component" value="Unassembled WGS sequence"/>
</dbReference>
<name>A0A0F5Y781_9CYAN</name>
<keyword evidence="1" id="KW-0805">Transcription regulation</keyword>
<dbReference type="CDD" id="cd00090">
    <property type="entry name" value="HTH_ARSR"/>
    <property type="match status" value="1"/>
</dbReference>
<evidence type="ECO:0000256" key="1">
    <source>
        <dbReference type="ARBA" id="ARBA00023015"/>
    </source>
</evidence>
<feature type="domain" description="HTH hxlR-type" evidence="4">
    <location>
        <begin position="23"/>
        <end position="121"/>
    </location>
</feature>
<evidence type="ECO:0000256" key="3">
    <source>
        <dbReference type="ARBA" id="ARBA00023163"/>
    </source>
</evidence>
<dbReference type="PANTHER" id="PTHR33204:SF37">
    <property type="entry name" value="HTH-TYPE TRANSCRIPTIONAL REGULATOR YODB"/>
    <property type="match status" value="1"/>
</dbReference>
<dbReference type="InterPro" id="IPR036390">
    <property type="entry name" value="WH_DNA-bd_sf"/>
</dbReference>
<reference evidence="5 6" key="1">
    <citation type="submission" date="2015-06" db="EMBL/GenBank/DDBJ databases">
        <title>Draft genome assembly of filamentous brackish cyanobacterium Limnoraphis robusta strain CS-951.</title>
        <authorList>
            <person name="Willis A."/>
            <person name="Parks M."/>
            <person name="Burford M.A."/>
        </authorList>
    </citation>
    <scope>NUCLEOTIDE SEQUENCE [LARGE SCALE GENOMIC DNA]</scope>
    <source>
        <strain evidence="5 6">CS-951</strain>
    </source>
</reference>
<keyword evidence="3" id="KW-0804">Transcription</keyword>
<dbReference type="AlphaFoldDB" id="A0A0F5Y781"/>
<dbReference type="InterPro" id="IPR036388">
    <property type="entry name" value="WH-like_DNA-bd_sf"/>
</dbReference>
<gene>
    <name evidence="5" type="ORF">WN50_30495</name>
</gene>
<dbReference type="SUPFAM" id="SSF46785">
    <property type="entry name" value="Winged helix' DNA-binding domain"/>
    <property type="match status" value="1"/>
</dbReference>
<accession>A0A0F5Y781</accession>
<dbReference type="PATRIC" id="fig|1637645.4.peg.428"/>
<dbReference type="Gene3D" id="1.10.10.10">
    <property type="entry name" value="Winged helix-like DNA-binding domain superfamily/Winged helix DNA-binding domain"/>
    <property type="match status" value="1"/>
</dbReference>
<dbReference type="OrthoDB" id="9791143at2"/>
<evidence type="ECO:0000313" key="6">
    <source>
        <dbReference type="Proteomes" id="UP000033607"/>
    </source>
</evidence>
<evidence type="ECO:0000259" key="4">
    <source>
        <dbReference type="PROSITE" id="PS51118"/>
    </source>
</evidence>
<proteinExistence type="predicted"/>
<dbReference type="InterPro" id="IPR002577">
    <property type="entry name" value="HTH_HxlR"/>
</dbReference>
<dbReference type="RefSeq" id="WP_046282383.1">
    <property type="nucleotide sequence ID" value="NZ_LATL02000023.1"/>
</dbReference>
<comment type="caution">
    <text evidence="5">The sequence shown here is derived from an EMBL/GenBank/DDBJ whole genome shotgun (WGS) entry which is preliminary data.</text>
</comment>
<keyword evidence="2" id="KW-0238">DNA-binding</keyword>
<dbReference type="PANTHER" id="PTHR33204">
    <property type="entry name" value="TRANSCRIPTIONAL REGULATOR, MARR FAMILY"/>
    <property type="match status" value="1"/>
</dbReference>